<dbReference type="Pfam" id="PF12684">
    <property type="entry name" value="DUF3799"/>
    <property type="match status" value="1"/>
</dbReference>
<dbReference type="InterPro" id="IPR011604">
    <property type="entry name" value="PDDEXK-like_dom_sf"/>
</dbReference>
<feature type="domain" description="Putative exodeoxyribonuclease 8 PDDEXK-like" evidence="1">
    <location>
        <begin position="81"/>
        <end position="306"/>
    </location>
</feature>
<evidence type="ECO:0000259" key="1">
    <source>
        <dbReference type="Pfam" id="PF12684"/>
    </source>
</evidence>
<protein>
    <recommendedName>
        <fullName evidence="1">Putative exodeoxyribonuclease 8 PDDEXK-like domain-containing protein</fullName>
    </recommendedName>
</protein>
<dbReference type="InterPro" id="IPR024432">
    <property type="entry name" value="Put_RecE_PDDEXK-like_dom"/>
</dbReference>
<name>A0A4V2NXX9_9ACTN</name>
<sequence>MTTKKPWVSGFCNTSNPPDSHQRCKGHRLAPSGAIACACVCHTTPPASATPATEPTTGAPRLGVYDALDEAAYHSDPTSISASGMKTLLKSPAHFKHGLTHPQESAAMSLGTVAHTIILGTGPGYVAIEGNRNRNDVKAAIAAAEAQGKVVLKPEQLKAAERMADAVLSHKKAARLLASPGRSEVSVFARDPMHDVIRRCRWDRLGNNGIGVDLKTAHNVDPAALPKHIIDFGYDLSAAWYLDTSEWAELAVDAFALVFVESAEPHNVVVVELDDEFLERGAALAEKALRRHRECTDSGHWPGYADDDVLRLAPPRWSDTADQILLTIPEGTTAA</sequence>
<organism evidence="2 3">
    <name type="scientific">Nocardioides jejuensis</name>
    <dbReference type="NCBI Taxonomy" id="2502782"/>
    <lineage>
        <taxon>Bacteria</taxon>
        <taxon>Bacillati</taxon>
        <taxon>Actinomycetota</taxon>
        <taxon>Actinomycetes</taxon>
        <taxon>Propionibacteriales</taxon>
        <taxon>Nocardioidaceae</taxon>
        <taxon>Nocardioides</taxon>
    </lineage>
</organism>
<dbReference type="EMBL" id="SJZJ01000019">
    <property type="protein sequence ID" value="TCJ23042.1"/>
    <property type="molecule type" value="Genomic_DNA"/>
</dbReference>
<keyword evidence="3" id="KW-1185">Reference proteome</keyword>
<dbReference type="RefSeq" id="WP_131584374.1">
    <property type="nucleotide sequence ID" value="NZ_SJZJ01000019.1"/>
</dbReference>
<evidence type="ECO:0000313" key="3">
    <source>
        <dbReference type="Proteomes" id="UP000295453"/>
    </source>
</evidence>
<dbReference type="AlphaFoldDB" id="A0A4V2NXX9"/>
<dbReference type="OrthoDB" id="3292504at2"/>
<evidence type="ECO:0000313" key="2">
    <source>
        <dbReference type="EMBL" id="TCJ23042.1"/>
    </source>
</evidence>
<dbReference type="Proteomes" id="UP000295453">
    <property type="component" value="Unassembled WGS sequence"/>
</dbReference>
<comment type="caution">
    <text evidence="2">The sequence shown here is derived from an EMBL/GenBank/DDBJ whole genome shotgun (WGS) entry which is preliminary data.</text>
</comment>
<proteinExistence type="predicted"/>
<gene>
    <name evidence="2" type="ORF">EPD65_11815</name>
</gene>
<reference evidence="2 3" key="1">
    <citation type="submission" date="2019-03" db="EMBL/GenBank/DDBJ databases">
        <authorList>
            <person name="Kim M.K.M."/>
        </authorList>
    </citation>
    <scope>NUCLEOTIDE SEQUENCE [LARGE SCALE GENOMIC DNA]</scope>
    <source>
        <strain evidence="2 3">18JY15-6</strain>
    </source>
</reference>
<accession>A0A4V2NXX9</accession>
<dbReference type="Gene3D" id="3.90.320.10">
    <property type="match status" value="1"/>
</dbReference>